<dbReference type="Proteomes" id="UP001055732">
    <property type="component" value="Chromosome"/>
</dbReference>
<keyword evidence="1" id="KW-0812">Transmembrane</keyword>
<keyword evidence="1" id="KW-0472">Membrane</keyword>
<evidence type="ECO:0000313" key="3">
    <source>
        <dbReference type="Proteomes" id="UP001055732"/>
    </source>
</evidence>
<dbReference type="KEGG" id="tagg:NF865_07650"/>
<proteinExistence type="predicted"/>
<name>A0A9E7MWJ9_THEAG</name>
<evidence type="ECO:0000256" key="1">
    <source>
        <dbReference type="SAM" id="Phobius"/>
    </source>
</evidence>
<keyword evidence="3" id="KW-1185">Reference proteome</keyword>
<reference evidence="2" key="2">
    <citation type="submission" date="2022-06" db="EMBL/GenBank/DDBJ databases">
        <authorList>
            <person name="Park Y.-J."/>
        </authorList>
    </citation>
    <scope>NUCLEOTIDE SEQUENCE</scope>
    <source>
        <strain evidence="2">TY</strain>
    </source>
</reference>
<keyword evidence="1" id="KW-1133">Transmembrane helix</keyword>
<feature type="transmembrane region" description="Helical" evidence="1">
    <location>
        <begin position="75"/>
        <end position="99"/>
    </location>
</feature>
<dbReference type="RefSeq" id="WP_253304157.1">
    <property type="nucleotide sequence ID" value="NZ_CP099582.1"/>
</dbReference>
<dbReference type="EMBL" id="CP099582">
    <property type="protein sequence ID" value="USS40200.1"/>
    <property type="molecule type" value="Genomic_DNA"/>
</dbReference>
<feature type="transmembrane region" description="Helical" evidence="1">
    <location>
        <begin position="49"/>
        <end position="68"/>
    </location>
</feature>
<reference evidence="2" key="1">
    <citation type="journal article" date="1998" name="Int. J. Syst. Bacteriol. 48 Pt">
        <title>Thermococcus guaymasensis sp. nov. and Thermococcus aggregans sp. nov., two novel thermophilic archaea isolated from the Guaymas Basin hydrothermal vent site.</title>
        <authorList>
            <person name="Canganella F."/>
            <person name="Jones W.J."/>
            <person name="Gambacorta A."/>
            <person name="Antranikian G."/>
        </authorList>
    </citation>
    <scope>NUCLEOTIDE SEQUENCE</scope>
    <source>
        <strain evidence="2">TY</strain>
    </source>
</reference>
<organism evidence="2 3">
    <name type="scientific">Thermococcus aggregans</name>
    <dbReference type="NCBI Taxonomy" id="110163"/>
    <lineage>
        <taxon>Archaea</taxon>
        <taxon>Methanobacteriati</taxon>
        <taxon>Methanobacteriota</taxon>
        <taxon>Thermococci</taxon>
        <taxon>Thermococcales</taxon>
        <taxon>Thermococcaceae</taxon>
        <taxon>Thermococcus</taxon>
    </lineage>
</organism>
<protein>
    <submittedName>
        <fullName evidence="2">Uncharacterized protein</fullName>
    </submittedName>
</protein>
<accession>A0A9E7MWJ9</accession>
<evidence type="ECO:0000313" key="2">
    <source>
        <dbReference type="EMBL" id="USS40200.1"/>
    </source>
</evidence>
<feature type="transmembrane region" description="Helical" evidence="1">
    <location>
        <begin position="7"/>
        <end position="29"/>
    </location>
</feature>
<gene>
    <name evidence="2" type="ORF">NF865_07650</name>
</gene>
<dbReference type="AlphaFoldDB" id="A0A9E7MWJ9"/>
<sequence length="109" mass="12029">MKLRSLLYLFLFPTCEFLLMILLPSEYYVGASCWSRSPPACNFVFDPSPVFFLAVALPFVVVTAVSLWRNLKAEAVIFSSSCVTVFAGVALLKISPLAILHFSFSSLAL</sequence>